<evidence type="ECO:0000313" key="11">
    <source>
        <dbReference type="EMBL" id="AEH61221.1"/>
    </source>
</evidence>
<comment type="catalytic activity">
    <reaction evidence="1 9">
        <text>Endonucleolytic cleavage of RNA, removing extra 3' nucleotides from tRNA precursor, generating 3' termini of tRNAs. A 3'-hydroxy group is left at the tRNA terminus and a 5'-phosphoryl group is left at the trailer molecule.</text>
        <dbReference type="EC" id="3.1.26.11"/>
    </reaction>
</comment>
<dbReference type="EC" id="3.1.26.11" evidence="9"/>
<dbReference type="NCBIfam" id="NF000801">
    <property type="entry name" value="PRK00055.1-3"/>
    <property type="match status" value="1"/>
</dbReference>
<organism evidence="11 12">
    <name type="scientific">Methanosalsum zhilinae (strain DSM 4017 / NBRC 107636 / OCM 62 / WeN5)</name>
    <name type="common">Methanohalophilus zhilinae</name>
    <dbReference type="NCBI Taxonomy" id="679901"/>
    <lineage>
        <taxon>Archaea</taxon>
        <taxon>Methanobacteriati</taxon>
        <taxon>Methanobacteriota</taxon>
        <taxon>Stenosarchaea group</taxon>
        <taxon>Methanomicrobia</taxon>
        <taxon>Methanosarcinales</taxon>
        <taxon>Methanosarcinaceae</taxon>
        <taxon>Methanosalsum</taxon>
    </lineage>
</organism>
<dbReference type="Proteomes" id="UP000006622">
    <property type="component" value="Chromosome"/>
</dbReference>
<feature type="binding site" evidence="9">
    <location>
        <position position="208"/>
    </location>
    <ligand>
        <name>Zn(2+)</name>
        <dbReference type="ChEBI" id="CHEBI:29105"/>
        <label>1</label>
        <note>catalytic</note>
    </ligand>
</feature>
<feature type="binding site" evidence="9">
    <location>
        <position position="66"/>
    </location>
    <ligand>
        <name>Zn(2+)</name>
        <dbReference type="ChEBI" id="CHEBI:29105"/>
        <label>2</label>
        <note>catalytic</note>
    </ligand>
</feature>
<proteinExistence type="inferred from homology"/>
<dbReference type="FunFam" id="3.60.15.10:FF:000002">
    <property type="entry name" value="Ribonuclease Z"/>
    <property type="match status" value="1"/>
</dbReference>
<evidence type="ECO:0000256" key="8">
    <source>
        <dbReference type="ARBA" id="ARBA00022833"/>
    </source>
</evidence>
<comment type="similarity">
    <text evidence="9">Belongs to the RNase Z family.</text>
</comment>
<evidence type="ECO:0000256" key="6">
    <source>
        <dbReference type="ARBA" id="ARBA00022759"/>
    </source>
</evidence>
<dbReference type="PANTHER" id="PTHR46018:SF2">
    <property type="entry name" value="ZINC PHOSPHODIESTERASE ELAC PROTEIN 1"/>
    <property type="match status" value="1"/>
</dbReference>
<dbReference type="InterPro" id="IPR036866">
    <property type="entry name" value="RibonucZ/Hydroxyglut_hydro"/>
</dbReference>
<dbReference type="Gene3D" id="3.60.15.10">
    <property type="entry name" value="Ribonuclease Z/Hydroxyacylglutathione hydrolase-like"/>
    <property type="match status" value="1"/>
</dbReference>
<dbReference type="NCBIfam" id="TIGR02651">
    <property type="entry name" value="RNase_Z"/>
    <property type="match status" value="1"/>
</dbReference>
<evidence type="ECO:0000256" key="5">
    <source>
        <dbReference type="ARBA" id="ARBA00022723"/>
    </source>
</evidence>
<reference evidence="11" key="1">
    <citation type="submission" date="2010-07" db="EMBL/GenBank/DDBJ databases">
        <title>The complete genome of Methanosalsum zhilinae DSM 4017.</title>
        <authorList>
            <consortium name="US DOE Joint Genome Institute (JGI-PGF)"/>
            <person name="Lucas S."/>
            <person name="Copeland A."/>
            <person name="Lapidus A."/>
            <person name="Glavina del Rio T."/>
            <person name="Dalin E."/>
            <person name="Tice H."/>
            <person name="Bruce D."/>
            <person name="Goodwin L."/>
            <person name="Pitluck S."/>
            <person name="Kyrpides N."/>
            <person name="Mavromatis K."/>
            <person name="Ovchinnikova G."/>
            <person name="Daligault H."/>
            <person name="Detter J.C."/>
            <person name="Han C."/>
            <person name="Tapia R."/>
            <person name="Larimer F."/>
            <person name="Land M."/>
            <person name="Hauser L."/>
            <person name="Markowitz V."/>
            <person name="Cheng J.-F."/>
            <person name="Hugenholtz P."/>
            <person name="Woyke T."/>
            <person name="Wu D."/>
            <person name="Spring S."/>
            <person name="Schueler E."/>
            <person name="Brambilla E."/>
            <person name="Klenk H.-P."/>
            <person name="Eisen J.A."/>
        </authorList>
    </citation>
    <scope>NUCLEOTIDE SEQUENCE</scope>
    <source>
        <strain evidence="11">DSM 4017</strain>
    </source>
</reference>
<keyword evidence="5 9" id="KW-0479">Metal-binding</keyword>
<dbReference type="HOGENOM" id="CLU_031317_2_1_2"/>
<dbReference type="GeneID" id="10823014"/>
<feature type="binding site" evidence="9">
    <location>
        <position position="65"/>
    </location>
    <ligand>
        <name>Zn(2+)</name>
        <dbReference type="ChEBI" id="CHEBI:29105"/>
        <label>2</label>
        <note>catalytic</note>
    </ligand>
</feature>
<dbReference type="InterPro" id="IPR001279">
    <property type="entry name" value="Metallo-B-lactamas"/>
</dbReference>
<evidence type="ECO:0000256" key="1">
    <source>
        <dbReference type="ARBA" id="ARBA00000402"/>
    </source>
</evidence>
<dbReference type="EMBL" id="CP002101">
    <property type="protein sequence ID" value="AEH61221.1"/>
    <property type="molecule type" value="Genomic_DNA"/>
</dbReference>
<sequence length="304" mass="33606">MLRVIFLGTGGALPTRNRNPSAILINREGELIFFDCGEGTQRQMMRARTGMMSLTSVFITHFHADHILGLPGLIQTMSFQGRTKPLVIYGPAKVKEFACILSNIGYYNLKFEIRAVEVHPGDIIKRDGYSVKILKTEHSVPSVGYALVEDSRPGKFNRDRAIELGVPVGPLFSKLQNGIPVEVEGKVISPDEVIGPSRSGRTIVYSGDTRPSDDVRRISKGADLLIHEATLADEKLDWAIESMHTTAGEAAKLAAEAEVKKLILTHISSRYTEDPSVIYNDAKKHFKNVTVAEDLMEIEVPYSK</sequence>
<feature type="domain" description="Metallo-beta-lactamase" evidence="10">
    <location>
        <begin position="19"/>
        <end position="198"/>
    </location>
</feature>
<feature type="active site" description="Proton acceptor" evidence="9">
    <location>
        <position position="65"/>
    </location>
</feature>
<evidence type="ECO:0000256" key="3">
    <source>
        <dbReference type="ARBA" id="ARBA00022694"/>
    </source>
</evidence>
<evidence type="ECO:0000313" key="12">
    <source>
        <dbReference type="Proteomes" id="UP000006622"/>
    </source>
</evidence>
<feature type="binding site" evidence="9">
    <location>
        <position position="63"/>
    </location>
    <ligand>
        <name>Zn(2+)</name>
        <dbReference type="ChEBI" id="CHEBI:29105"/>
        <label>1</label>
        <note>catalytic</note>
    </ligand>
</feature>
<evidence type="ECO:0000259" key="10">
    <source>
        <dbReference type="SMART" id="SM00849"/>
    </source>
</evidence>
<feature type="binding site" evidence="9">
    <location>
        <position position="266"/>
    </location>
    <ligand>
        <name>Zn(2+)</name>
        <dbReference type="ChEBI" id="CHEBI:29105"/>
        <label>2</label>
        <note>catalytic</note>
    </ligand>
</feature>
<evidence type="ECO:0000256" key="2">
    <source>
        <dbReference type="ARBA" id="ARBA00011738"/>
    </source>
</evidence>
<comment type="function">
    <text evidence="9">Zinc phosphodiesterase, which displays some tRNA 3'-processing endonuclease activity. Probably involved in tRNA maturation, by removing a 3'-trailer from precursor tRNA.</text>
</comment>
<evidence type="ECO:0000256" key="7">
    <source>
        <dbReference type="ARBA" id="ARBA00022801"/>
    </source>
</evidence>
<comment type="cofactor">
    <cofactor evidence="9">
        <name>Zn(2+)</name>
        <dbReference type="ChEBI" id="CHEBI:29105"/>
    </cofactor>
    <text evidence="9">Binds 2 Zn(2+) ions.</text>
</comment>
<dbReference type="InterPro" id="IPR013471">
    <property type="entry name" value="RNase_Z/BN"/>
</dbReference>
<dbReference type="OrthoDB" id="85118at2157"/>
<dbReference type="STRING" id="679901.Mzhil_1377"/>
<keyword evidence="12" id="KW-1185">Reference proteome</keyword>
<keyword evidence="7 9" id="KW-0378">Hydrolase</keyword>
<dbReference type="GO" id="GO:0042781">
    <property type="term" value="F:3'-tRNA processing endoribonuclease activity"/>
    <property type="evidence" value="ECO:0007669"/>
    <property type="project" value="UniProtKB-UniRule"/>
</dbReference>
<dbReference type="SUPFAM" id="SSF56281">
    <property type="entry name" value="Metallo-hydrolase/oxidoreductase"/>
    <property type="match status" value="1"/>
</dbReference>
<keyword evidence="3 9" id="KW-0819">tRNA processing</keyword>
<feature type="binding site" evidence="9">
    <location>
        <position position="208"/>
    </location>
    <ligand>
        <name>Zn(2+)</name>
        <dbReference type="ChEBI" id="CHEBI:29105"/>
        <label>2</label>
        <note>catalytic</note>
    </ligand>
</feature>
<keyword evidence="4 9" id="KW-0540">Nuclease</keyword>
<dbReference type="CDD" id="cd07717">
    <property type="entry name" value="RNaseZ_ZiPD-like_MBL-fold"/>
    <property type="match status" value="1"/>
</dbReference>
<keyword evidence="6 9" id="KW-0255">Endonuclease</keyword>
<evidence type="ECO:0000256" key="4">
    <source>
        <dbReference type="ARBA" id="ARBA00022722"/>
    </source>
</evidence>
<accession>F7XM22</accession>
<dbReference type="RefSeq" id="WP_013898658.1">
    <property type="nucleotide sequence ID" value="NC_015676.1"/>
</dbReference>
<dbReference type="GO" id="GO:0008270">
    <property type="term" value="F:zinc ion binding"/>
    <property type="evidence" value="ECO:0007669"/>
    <property type="project" value="UniProtKB-UniRule"/>
</dbReference>
<protein>
    <recommendedName>
        <fullName evidence="9">Ribonuclease Z</fullName>
        <shortName evidence="9">RNase Z</shortName>
        <ecNumber evidence="9">3.1.26.11</ecNumber>
    </recommendedName>
    <alternativeName>
        <fullName evidence="9">tRNA 3 endonuclease</fullName>
    </alternativeName>
    <alternativeName>
        <fullName evidence="9">tRNase Z</fullName>
    </alternativeName>
</protein>
<dbReference type="SMART" id="SM00849">
    <property type="entry name" value="Lactamase_B"/>
    <property type="match status" value="1"/>
</dbReference>
<dbReference type="Pfam" id="PF23023">
    <property type="entry name" value="Anti-Pycsar_Apyc1"/>
    <property type="match status" value="1"/>
</dbReference>
<dbReference type="KEGG" id="mzh:Mzhil_1377"/>
<feature type="binding site" evidence="9">
    <location>
        <position position="61"/>
    </location>
    <ligand>
        <name>Zn(2+)</name>
        <dbReference type="ChEBI" id="CHEBI:29105"/>
        <label>1</label>
        <note>catalytic</note>
    </ligand>
</feature>
<keyword evidence="8 9" id="KW-0862">Zinc</keyword>
<evidence type="ECO:0000256" key="9">
    <source>
        <dbReference type="HAMAP-Rule" id="MF_01818"/>
    </source>
</evidence>
<dbReference type="PANTHER" id="PTHR46018">
    <property type="entry name" value="ZINC PHOSPHODIESTERASE ELAC PROTEIN 1"/>
    <property type="match status" value="1"/>
</dbReference>
<dbReference type="Pfam" id="PF12706">
    <property type="entry name" value="Lactamase_B_2"/>
    <property type="match status" value="1"/>
</dbReference>
<dbReference type="AlphaFoldDB" id="F7XM22"/>
<gene>
    <name evidence="9" type="primary">rnz</name>
    <name evidence="11" type="ordered locus">Mzhil_1377</name>
</gene>
<comment type="subunit">
    <text evidence="2 9">Homodimer.</text>
</comment>
<dbReference type="GO" id="GO:0042802">
    <property type="term" value="F:identical protein binding"/>
    <property type="evidence" value="ECO:0007669"/>
    <property type="project" value="UniProtKB-ARBA"/>
</dbReference>
<dbReference type="HAMAP" id="MF_01818">
    <property type="entry name" value="RNase_Z_BN"/>
    <property type="match status" value="1"/>
</dbReference>
<feature type="binding site" evidence="9">
    <location>
        <position position="138"/>
    </location>
    <ligand>
        <name>Zn(2+)</name>
        <dbReference type="ChEBI" id="CHEBI:29105"/>
        <label>1</label>
        <note>catalytic</note>
    </ligand>
</feature>
<name>F7XM22_METZD</name>